<accession>A0A8D8TSM3</accession>
<dbReference type="AlphaFoldDB" id="A0A8D8TSM3"/>
<sequence>MFDPPIFLISFYIQSKKGKKHSTSCQRNRRLIPTISLLLHCRESSMKSIRKKRMLKQIEVKMWYHCHHVVLMSSLCLLSVRNHLVQQFSLIPYLSLPTLDLR</sequence>
<evidence type="ECO:0000313" key="1">
    <source>
        <dbReference type="EMBL" id="CAG6692189.1"/>
    </source>
</evidence>
<dbReference type="EMBL" id="HBUF01306093">
    <property type="protein sequence ID" value="CAG6692189.1"/>
    <property type="molecule type" value="Transcribed_RNA"/>
</dbReference>
<protein>
    <submittedName>
        <fullName evidence="1">Uncharacterized protein</fullName>
    </submittedName>
</protein>
<proteinExistence type="predicted"/>
<organism evidence="1">
    <name type="scientific">Cacopsylla melanoneura</name>
    <dbReference type="NCBI Taxonomy" id="428564"/>
    <lineage>
        <taxon>Eukaryota</taxon>
        <taxon>Metazoa</taxon>
        <taxon>Ecdysozoa</taxon>
        <taxon>Arthropoda</taxon>
        <taxon>Hexapoda</taxon>
        <taxon>Insecta</taxon>
        <taxon>Pterygota</taxon>
        <taxon>Neoptera</taxon>
        <taxon>Paraneoptera</taxon>
        <taxon>Hemiptera</taxon>
        <taxon>Sternorrhyncha</taxon>
        <taxon>Psylloidea</taxon>
        <taxon>Psyllidae</taxon>
        <taxon>Psyllinae</taxon>
        <taxon>Cacopsylla</taxon>
    </lineage>
</organism>
<name>A0A8D8TSM3_9HEMI</name>
<reference evidence="1" key="1">
    <citation type="submission" date="2021-05" db="EMBL/GenBank/DDBJ databases">
        <authorList>
            <person name="Alioto T."/>
            <person name="Alioto T."/>
            <person name="Gomez Garrido J."/>
        </authorList>
    </citation>
    <scope>NUCLEOTIDE SEQUENCE</scope>
</reference>